<gene>
    <name evidence="1" type="ORF">BLA29_003614</name>
</gene>
<dbReference type="OrthoDB" id="6497922at2759"/>
<dbReference type="Proteomes" id="UP000194236">
    <property type="component" value="Unassembled WGS sequence"/>
</dbReference>
<dbReference type="AlphaFoldDB" id="A0A1Y3B4F2"/>
<evidence type="ECO:0000313" key="1">
    <source>
        <dbReference type="EMBL" id="OTF74175.1"/>
    </source>
</evidence>
<reference evidence="1 2" key="1">
    <citation type="submission" date="2017-03" db="EMBL/GenBank/DDBJ databases">
        <title>Genome Survey of Euroglyphus maynei.</title>
        <authorList>
            <person name="Arlian L.G."/>
            <person name="Morgan M.S."/>
            <person name="Rider S.D."/>
        </authorList>
    </citation>
    <scope>NUCLEOTIDE SEQUENCE [LARGE SCALE GENOMIC DNA]</scope>
    <source>
        <strain evidence="1">Arlian Lab</strain>
        <tissue evidence="1">Whole body</tissue>
    </source>
</reference>
<accession>A0A1Y3B4F2</accession>
<name>A0A1Y3B4F2_EURMA</name>
<evidence type="ECO:0000313" key="2">
    <source>
        <dbReference type="Proteomes" id="UP000194236"/>
    </source>
</evidence>
<dbReference type="EMBL" id="MUJZ01048321">
    <property type="protein sequence ID" value="OTF74175.1"/>
    <property type="molecule type" value="Genomic_DNA"/>
</dbReference>
<sequence>MDNANKSNILQSHQSCFDGERYLIVNENHVSTIIYRCEIRERTNSIIVDRKTFKLYVDQFPIIVHSSGKRAIREIPRKIATKQYRHCQRAPRCKPYATVEYAQCTRIELKIRYPSNQYGYNHSIDHWGTIDCHDNEIIGYQLWLIGYGIVKKFRSNERIIMNDLIPGKRYCFNGWAYNSCGRGPVFTLEGVCAANNNDCPVRSDEHCELDVDYSCFH</sequence>
<comment type="caution">
    <text evidence="1">The sequence shown here is derived from an EMBL/GenBank/DDBJ whole genome shotgun (WGS) entry which is preliminary data.</text>
</comment>
<proteinExistence type="predicted"/>
<protein>
    <submittedName>
        <fullName evidence="1">Uncharacterized protein</fullName>
    </submittedName>
</protein>
<organism evidence="1 2">
    <name type="scientific">Euroglyphus maynei</name>
    <name type="common">Mayne's house dust mite</name>
    <dbReference type="NCBI Taxonomy" id="6958"/>
    <lineage>
        <taxon>Eukaryota</taxon>
        <taxon>Metazoa</taxon>
        <taxon>Ecdysozoa</taxon>
        <taxon>Arthropoda</taxon>
        <taxon>Chelicerata</taxon>
        <taxon>Arachnida</taxon>
        <taxon>Acari</taxon>
        <taxon>Acariformes</taxon>
        <taxon>Sarcoptiformes</taxon>
        <taxon>Astigmata</taxon>
        <taxon>Psoroptidia</taxon>
        <taxon>Analgoidea</taxon>
        <taxon>Pyroglyphidae</taxon>
        <taxon>Pyroglyphinae</taxon>
        <taxon>Euroglyphus</taxon>
    </lineage>
</organism>
<keyword evidence="2" id="KW-1185">Reference proteome</keyword>